<evidence type="ECO:0000256" key="3">
    <source>
        <dbReference type="ARBA" id="ARBA00023163"/>
    </source>
</evidence>
<keyword evidence="2" id="KW-0238">DNA-binding</keyword>
<protein>
    <submittedName>
        <fullName evidence="5">HTH domain-containing protein</fullName>
    </submittedName>
</protein>
<dbReference type="SMART" id="SM00421">
    <property type="entry name" value="HTH_LUXR"/>
    <property type="match status" value="1"/>
</dbReference>
<evidence type="ECO:0000256" key="1">
    <source>
        <dbReference type="ARBA" id="ARBA00023015"/>
    </source>
</evidence>
<dbReference type="InterPro" id="IPR036388">
    <property type="entry name" value="WH-like_DNA-bd_sf"/>
</dbReference>
<evidence type="ECO:0000313" key="6">
    <source>
        <dbReference type="Proteomes" id="UP000298111"/>
    </source>
</evidence>
<evidence type="ECO:0000256" key="2">
    <source>
        <dbReference type="ARBA" id="ARBA00023125"/>
    </source>
</evidence>
<accession>A0A8H1QNC0</accession>
<name>A0A8H1QNC0_9ACTN</name>
<dbReference type="AlphaFoldDB" id="A0A8H1QNC0"/>
<gene>
    <name evidence="5" type="ORF">D8771_22025</name>
</gene>
<comment type="caution">
    <text evidence="5">The sequence shown here is derived from an EMBL/GenBank/DDBJ whole genome shotgun (WGS) entry which is preliminary data.</text>
</comment>
<feature type="domain" description="HTH luxR-type" evidence="4">
    <location>
        <begin position="201"/>
        <end position="266"/>
    </location>
</feature>
<sequence>MRRGTYRQSRDGGAVSDSRLAEVAVAALHEWDPGELWPLITAELLRGCGGELLIHKTQEWTEESGVLCPWAREGTQEDIRLEPSTERLIRTGHPFISPSQTPNAHRPVTAARLVGERSWRGGEAAHLLHTSLGTRHVLGLPLPGSARPLRGALVYRPREDFTDAHLDFALRAQPLLSGIHRQSEILSGWHAGLDPAGSGTDLAAAYRLTPRETAVLALLADTLTAPAIARRLRVSVRTVHKHLENIYRKLGTQDRLATVLKAQRSGLLPAARSGRG</sequence>
<dbReference type="SUPFAM" id="SSF46894">
    <property type="entry name" value="C-terminal effector domain of the bipartite response regulators"/>
    <property type="match status" value="1"/>
</dbReference>
<dbReference type="Gene3D" id="1.10.10.10">
    <property type="entry name" value="Winged helix-like DNA-binding domain superfamily/Winged helix DNA-binding domain"/>
    <property type="match status" value="1"/>
</dbReference>
<dbReference type="PANTHER" id="PTHR44688:SF16">
    <property type="entry name" value="DNA-BINDING TRANSCRIPTIONAL ACTIVATOR DEVR_DOSR"/>
    <property type="match status" value="1"/>
</dbReference>
<dbReference type="GO" id="GO:0003677">
    <property type="term" value="F:DNA binding"/>
    <property type="evidence" value="ECO:0007669"/>
    <property type="project" value="UniProtKB-KW"/>
</dbReference>
<evidence type="ECO:0000313" key="5">
    <source>
        <dbReference type="EMBL" id="TGG80472.1"/>
    </source>
</evidence>
<dbReference type="Pfam" id="PF00196">
    <property type="entry name" value="GerE"/>
    <property type="match status" value="1"/>
</dbReference>
<proteinExistence type="predicted"/>
<dbReference type="PRINTS" id="PR00038">
    <property type="entry name" value="HTHLUXR"/>
</dbReference>
<dbReference type="EMBL" id="RCIY01000069">
    <property type="protein sequence ID" value="TGG80472.1"/>
    <property type="molecule type" value="Genomic_DNA"/>
</dbReference>
<dbReference type="InterPro" id="IPR016032">
    <property type="entry name" value="Sig_transdc_resp-reg_C-effctor"/>
</dbReference>
<reference evidence="5 6" key="1">
    <citation type="submission" date="2018-10" db="EMBL/GenBank/DDBJ databases">
        <title>Isolation of pseudouridimycin from Streptomyces albus DSM 40763.</title>
        <authorList>
            <person name="Rosenqvist P."/>
            <person name="Metsae-Ketelae M."/>
            <person name="Virta P."/>
        </authorList>
    </citation>
    <scope>NUCLEOTIDE SEQUENCE [LARGE SCALE GENOMIC DNA]</scope>
    <source>
        <strain evidence="5 6">DSM 40763</strain>
    </source>
</reference>
<dbReference type="GO" id="GO:0006355">
    <property type="term" value="P:regulation of DNA-templated transcription"/>
    <property type="evidence" value="ECO:0007669"/>
    <property type="project" value="InterPro"/>
</dbReference>
<keyword evidence="1" id="KW-0805">Transcription regulation</keyword>
<keyword evidence="3" id="KW-0804">Transcription</keyword>
<dbReference type="PANTHER" id="PTHR44688">
    <property type="entry name" value="DNA-BINDING TRANSCRIPTIONAL ACTIVATOR DEVR_DOSR"/>
    <property type="match status" value="1"/>
</dbReference>
<evidence type="ECO:0000259" key="4">
    <source>
        <dbReference type="PROSITE" id="PS50043"/>
    </source>
</evidence>
<dbReference type="PROSITE" id="PS50043">
    <property type="entry name" value="HTH_LUXR_2"/>
    <property type="match status" value="1"/>
</dbReference>
<dbReference type="CDD" id="cd06170">
    <property type="entry name" value="LuxR_C_like"/>
    <property type="match status" value="1"/>
</dbReference>
<dbReference type="InterPro" id="IPR000792">
    <property type="entry name" value="Tscrpt_reg_LuxR_C"/>
</dbReference>
<organism evidence="5 6">
    <name type="scientific">Streptomyces albus</name>
    <dbReference type="NCBI Taxonomy" id="1888"/>
    <lineage>
        <taxon>Bacteria</taxon>
        <taxon>Bacillati</taxon>
        <taxon>Actinomycetota</taxon>
        <taxon>Actinomycetes</taxon>
        <taxon>Kitasatosporales</taxon>
        <taxon>Streptomycetaceae</taxon>
        <taxon>Streptomyces</taxon>
    </lineage>
</organism>
<dbReference type="Proteomes" id="UP000298111">
    <property type="component" value="Unassembled WGS sequence"/>
</dbReference>